<keyword evidence="7" id="KW-0807">Transducer</keyword>
<dbReference type="Gene3D" id="3.40.50.300">
    <property type="entry name" value="P-loop containing nucleotide triphosphate hydrolases"/>
    <property type="match status" value="1"/>
</dbReference>
<dbReference type="GO" id="GO:0007188">
    <property type="term" value="P:adenylate cyclase-modulating G protein-coupled receptor signaling pathway"/>
    <property type="evidence" value="ECO:0007669"/>
    <property type="project" value="TreeGrafter"/>
</dbReference>
<keyword evidence="6" id="KW-0564">Palmitate</keyword>
<dbReference type="PRINTS" id="PR00318">
    <property type="entry name" value="GPROTEINA"/>
</dbReference>
<dbReference type="SUPFAM" id="SSF52540">
    <property type="entry name" value="P-loop containing nucleoside triphosphate hydrolases"/>
    <property type="match status" value="1"/>
</dbReference>
<feature type="binding site" evidence="9">
    <location>
        <begin position="270"/>
        <end position="273"/>
    </location>
    <ligand>
        <name>GTP</name>
        <dbReference type="ChEBI" id="CHEBI:37565"/>
    </ligand>
</feature>
<feature type="binding site" evidence="9">
    <location>
        <begin position="201"/>
        <end position="205"/>
    </location>
    <ligand>
        <name>GTP</name>
        <dbReference type="ChEBI" id="CHEBI:37565"/>
    </ligand>
</feature>
<dbReference type="Gene3D" id="1.10.400.10">
    <property type="entry name" value="GI Alpha 1, domain 2-like"/>
    <property type="match status" value="1"/>
</dbReference>
<accession>A0A9Q0RCE0</accession>
<keyword evidence="5 9" id="KW-0342">GTP-binding</keyword>
<dbReference type="GO" id="GO:0005525">
    <property type="term" value="F:GTP binding"/>
    <property type="evidence" value="ECO:0007669"/>
    <property type="project" value="UniProtKB-KW"/>
</dbReference>
<dbReference type="GO" id="GO:0005834">
    <property type="term" value="C:heterotrimeric G-protein complex"/>
    <property type="evidence" value="ECO:0007669"/>
    <property type="project" value="TreeGrafter"/>
</dbReference>
<keyword evidence="8" id="KW-0449">Lipoprotein</keyword>
<dbReference type="PANTHER" id="PTHR10218:SF362">
    <property type="entry name" value="G PROTEIN ALPHA O SUBUNIT"/>
    <property type="match status" value="1"/>
</dbReference>
<dbReference type="OMA" id="NCFGESD"/>
<protein>
    <submittedName>
        <fullName evidence="12">Guanine nucleotide-binding protein g(O) subunit alpha</fullName>
    </submittedName>
</protein>
<reference evidence="12" key="1">
    <citation type="submission" date="2022-10" db="EMBL/GenBank/DDBJ databases">
        <title>Novel sulphate-reducing endosymbionts in the free-living metamonad Anaeramoeba.</title>
        <authorList>
            <person name="Jerlstrom-Hultqvist J."/>
            <person name="Cepicka I."/>
            <person name="Gallot-Lavallee L."/>
            <person name="Salas-Leiva D."/>
            <person name="Curtis B.A."/>
            <person name="Zahonova K."/>
            <person name="Pipaliya S."/>
            <person name="Dacks J."/>
            <person name="Roger A.J."/>
        </authorList>
    </citation>
    <scope>NUCLEOTIDE SEQUENCE</scope>
    <source>
        <strain evidence="12">BMAN</strain>
    </source>
</reference>
<dbReference type="GO" id="GO:0003924">
    <property type="term" value="F:GTPase activity"/>
    <property type="evidence" value="ECO:0007669"/>
    <property type="project" value="InterPro"/>
</dbReference>
<evidence type="ECO:0000256" key="1">
    <source>
        <dbReference type="ARBA" id="ARBA00022707"/>
    </source>
</evidence>
<dbReference type="PANTHER" id="PTHR10218">
    <property type="entry name" value="GTP-BINDING PROTEIN ALPHA SUBUNIT"/>
    <property type="match status" value="1"/>
</dbReference>
<name>A0A9Q0RCE0_ANAIG</name>
<dbReference type="SUPFAM" id="SSF47895">
    <property type="entry name" value="Transducin (alpha subunit), insertion domain"/>
    <property type="match status" value="1"/>
</dbReference>
<evidence type="ECO:0000256" key="9">
    <source>
        <dbReference type="PIRSR" id="PIRSR601019-1"/>
    </source>
</evidence>
<evidence type="ECO:0000256" key="3">
    <source>
        <dbReference type="ARBA" id="ARBA00022741"/>
    </source>
</evidence>
<evidence type="ECO:0000313" key="13">
    <source>
        <dbReference type="Proteomes" id="UP001149090"/>
    </source>
</evidence>
<organism evidence="12 13">
    <name type="scientific">Anaeramoeba ignava</name>
    <name type="common">Anaerobic marine amoeba</name>
    <dbReference type="NCBI Taxonomy" id="1746090"/>
    <lineage>
        <taxon>Eukaryota</taxon>
        <taxon>Metamonada</taxon>
        <taxon>Anaeramoebidae</taxon>
        <taxon>Anaeramoeba</taxon>
    </lineage>
</organism>
<dbReference type="GO" id="GO:0031683">
    <property type="term" value="F:G-protein beta/gamma-subunit complex binding"/>
    <property type="evidence" value="ECO:0007669"/>
    <property type="project" value="InterPro"/>
</dbReference>
<keyword evidence="2 10" id="KW-0479">Metal-binding</keyword>
<dbReference type="GO" id="GO:0046872">
    <property type="term" value="F:metal ion binding"/>
    <property type="evidence" value="ECO:0007669"/>
    <property type="project" value="UniProtKB-KW"/>
</dbReference>
<sequence length="354" mass="40964">MGSKLSRAKRLRKQEEKKNKEIEERLQKEKEIAAKEIKLLITGTGDSGKSTFVKQIQILFKEGFTDEDKKAYLNVIRFNLIAHTKMLINAARELNIPLLKENEDLADDFLESAGLSKTMVPPNVVQSIKRLWKDPALRIAYDRRSEFQLPDSASYFLDNIDRIIEPSYSPSEQDVLRSRIPTTGVKVLTFTLKDLPWRVVDVGGQRSERRKWIHQFDDVTVLIYVVALSEYDQKLYEDESINRMRESLALFDKTVNHPSFKKKNCILLFNKRDLFEEKISKVDLTVCWPEYDGGLNYNNATEFIKNKFLETGTIKSKKAQRQIITHFTCATDTDNIKNVFDSIQNTVVTSNNQV</sequence>
<dbReference type="FunFam" id="3.40.50.300:FF:002307">
    <property type="entry name" value="Guanine nucleotide-binding protein G(k) subunit alpha"/>
    <property type="match status" value="1"/>
</dbReference>
<evidence type="ECO:0000256" key="4">
    <source>
        <dbReference type="ARBA" id="ARBA00022842"/>
    </source>
</evidence>
<dbReference type="SMART" id="SM00275">
    <property type="entry name" value="G_alpha"/>
    <property type="match status" value="1"/>
</dbReference>
<evidence type="ECO:0000256" key="11">
    <source>
        <dbReference type="SAM" id="MobiDB-lite"/>
    </source>
</evidence>
<proteinExistence type="predicted"/>
<dbReference type="GO" id="GO:0005737">
    <property type="term" value="C:cytoplasm"/>
    <property type="evidence" value="ECO:0007669"/>
    <property type="project" value="TreeGrafter"/>
</dbReference>
<comment type="caution">
    <text evidence="12">The sequence shown here is derived from an EMBL/GenBank/DDBJ whole genome shotgun (WGS) entry which is preliminary data.</text>
</comment>
<evidence type="ECO:0000256" key="6">
    <source>
        <dbReference type="ARBA" id="ARBA00023139"/>
    </source>
</evidence>
<dbReference type="Proteomes" id="UP001149090">
    <property type="component" value="Unassembled WGS sequence"/>
</dbReference>
<feature type="compositionally biased region" description="Basic and acidic residues" evidence="11">
    <location>
        <begin position="13"/>
        <end position="22"/>
    </location>
</feature>
<dbReference type="AlphaFoldDB" id="A0A9Q0RCE0"/>
<dbReference type="EMBL" id="JAPDFW010000066">
    <property type="protein sequence ID" value="KAJ5075266.1"/>
    <property type="molecule type" value="Genomic_DNA"/>
</dbReference>
<feature type="binding site" evidence="10">
    <location>
        <position position="50"/>
    </location>
    <ligand>
        <name>Mg(2+)</name>
        <dbReference type="ChEBI" id="CHEBI:18420"/>
    </ligand>
</feature>
<feature type="region of interest" description="Disordered" evidence="11">
    <location>
        <begin position="1"/>
        <end position="22"/>
    </location>
</feature>
<evidence type="ECO:0000256" key="2">
    <source>
        <dbReference type="ARBA" id="ARBA00022723"/>
    </source>
</evidence>
<dbReference type="OrthoDB" id="5817230at2759"/>
<evidence type="ECO:0000256" key="10">
    <source>
        <dbReference type="PIRSR" id="PIRSR601019-2"/>
    </source>
</evidence>
<evidence type="ECO:0000256" key="7">
    <source>
        <dbReference type="ARBA" id="ARBA00023224"/>
    </source>
</evidence>
<evidence type="ECO:0000256" key="5">
    <source>
        <dbReference type="ARBA" id="ARBA00023134"/>
    </source>
</evidence>
<feature type="binding site" evidence="9">
    <location>
        <position position="330"/>
    </location>
    <ligand>
        <name>GTP</name>
        <dbReference type="ChEBI" id="CHEBI:37565"/>
    </ligand>
</feature>
<dbReference type="PROSITE" id="PS51882">
    <property type="entry name" value="G_ALPHA"/>
    <property type="match status" value="1"/>
</dbReference>
<dbReference type="FunFam" id="1.10.400.10:FF:000002">
    <property type="entry name" value="guanine nucleotide-binding protein G(Q) subunit alpha"/>
    <property type="match status" value="1"/>
</dbReference>
<dbReference type="GO" id="GO:0001664">
    <property type="term" value="F:G protein-coupled receptor binding"/>
    <property type="evidence" value="ECO:0007669"/>
    <property type="project" value="TreeGrafter"/>
</dbReference>
<dbReference type="Pfam" id="PF00503">
    <property type="entry name" value="G-alpha"/>
    <property type="match status" value="1"/>
</dbReference>
<dbReference type="CDD" id="cd00066">
    <property type="entry name" value="G-alpha"/>
    <property type="match status" value="1"/>
</dbReference>
<dbReference type="InterPro" id="IPR027417">
    <property type="entry name" value="P-loop_NTPase"/>
</dbReference>
<keyword evidence="4 10" id="KW-0460">Magnesium</keyword>
<feature type="compositionally biased region" description="Basic residues" evidence="11">
    <location>
        <begin position="1"/>
        <end position="12"/>
    </location>
</feature>
<feature type="binding site" evidence="9">
    <location>
        <begin position="151"/>
        <end position="152"/>
    </location>
    <ligand>
        <name>GTP</name>
        <dbReference type="ChEBI" id="CHEBI:37565"/>
    </ligand>
</feature>
<keyword evidence="3 9" id="KW-0547">Nucleotide-binding</keyword>
<dbReference type="InterPro" id="IPR001019">
    <property type="entry name" value="Gprotein_alpha_su"/>
</dbReference>
<feature type="binding site" evidence="10">
    <location>
        <position position="182"/>
    </location>
    <ligand>
        <name>Mg(2+)</name>
        <dbReference type="ChEBI" id="CHEBI:18420"/>
    </ligand>
</feature>
<gene>
    <name evidence="12" type="ORF">M0811_07619</name>
</gene>
<feature type="binding site" evidence="9">
    <location>
        <begin position="176"/>
        <end position="182"/>
    </location>
    <ligand>
        <name>GTP</name>
        <dbReference type="ChEBI" id="CHEBI:37565"/>
    </ligand>
</feature>
<keyword evidence="13" id="KW-1185">Reference proteome</keyword>
<evidence type="ECO:0000256" key="8">
    <source>
        <dbReference type="ARBA" id="ARBA00023288"/>
    </source>
</evidence>
<dbReference type="InterPro" id="IPR011025">
    <property type="entry name" value="GproteinA_insert"/>
</dbReference>
<evidence type="ECO:0000313" key="12">
    <source>
        <dbReference type="EMBL" id="KAJ5075266.1"/>
    </source>
</evidence>
<keyword evidence="1" id="KW-0519">Myristate</keyword>